<dbReference type="InterPro" id="IPR001130">
    <property type="entry name" value="TatD-like"/>
</dbReference>
<keyword evidence="3 5" id="KW-0378">Hydrolase</keyword>
<evidence type="ECO:0000256" key="3">
    <source>
        <dbReference type="ARBA" id="ARBA00022801"/>
    </source>
</evidence>
<dbReference type="InterPro" id="IPR032466">
    <property type="entry name" value="Metal_Hydrolase"/>
</dbReference>
<reference evidence="5 6" key="1">
    <citation type="submission" date="2019-02" db="EMBL/GenBank/DDBJ databases">
        <title>Deep-cultivation of Planctomycetes and their phenomic and genomic characterization uncovers novel biology.</title>
        <authorList>
            <person name="Wiegand S."/>
            <person name="Jogler M."/>
            <person name="Boedeker C."/>
            <person name="Pinto D."/>
            <person name="Vollmers J."/>
            <person name="Rivas-Marin E."/>
            <person name="Kohn T."/>
            <person name="Peeters S.H."/>
            <person name="Heuer A."/>
            <person name="Rast P."/>
            <person name="Oberbeckmann S."/>
            <person name="Bunk B."/>
            <person name="Jeske O."/>
            <person name="Meyerdierks A."/>
            <person name="Storesund J.E."/>
            <person name="Kallscheuer N."/>
            <person name="Luecker S."/>
            <person name="Lage O.M."/>
            <person name="Pohl T."/>
            <person name="Merkel B.J."/>
            <person name="Hornburger P."/>
            <person name="Mueller R.-W."/>
            <person name="Bruemmer F."/>
            <person name="Labrenz M."/>
            <person name="Spormann A.M."/>
            <person name="Op den Camp H."/>
            <person name="Overmann J."/>
            <person name="Amann R."/>
            <person name="Jetten M.S.M."/>
            <person name="Mascher T."/>
            <person name="Medema M.H."/>
            <person name="Devos D.P."/>
            <person name="Kaster A.-K."/>
            <person name="Ovreas L."/>
            <person name="Rohde M."/>
            <person name="Galperin M.Y."/>
            <person name="Jogler C."/>
        </authorList>
    </citation>
    <scope>NUCLEOTIDE SEQUENCE [LARGE SCALE GENOMIC DNA]</scope>
    <source>
        <strain evidence="5 6">Pla175</strain>
    </source>
</reference>
<dbReference type="InterPro" id="IPR018228">
    <property type="entry name" value="DNase_TatD-rel_CS"/>
</dbReference>
<feature type="binding site" evidence="4">
    <location>
        <position position="97"/>
    </location>
    <ligand>
        <name>a divalent metal cation</name>
        <dbReference type="ChEBI" id="CHEBI:60240"/>
        <label>1</label>
    </ligand>
</feature>
<dbReference type="PIRSF" id="PIRSF005902">
    <property type="entry name" value="DNase_TatD"/>
    <property type="match status" value="1"/>
</dbReference>
<gene>
    <name evidence="5" type="primary">ycfH</name>
    <name evidence="5" type="ORF">Pla175_39580</name>
</gene>
<dbReference type="GO" id="GO:0004536">
    <property type="term" value="F:DNA nuclease activity"/>
    <property type="evidence" value="ECO:0007669"/>
    <property type="project" value="InterPro"/>
</dbReference>
<feature type="binding site" evidence="4">
    <location>
        <position position="209"/>
    </location>
    <ligand>
        <name>a divalent metal cation</name>
        <dbReference type="ChEBI" id="CHEBI:60240"/>
        <label>1</label>
    </ligand>
</feature>
<feature type="binding site" evidence="4">
    <location>
        <position position="9"/>
    </location>
    <ligand>
        <name>a divalent metal cation</name>
        <dbReference type="ChEBI" id="CHEBI:60240"/>
        <label>1</label>
    </ligand>
</feature>
<dbReference type="GO" id="GO:0016788">
    <property type="term" value="F:hydrolase activity, acting on ester bonds"/>
    <property type="evidence" value="ECO:0007669"/>
    <property type="project" value="InterPro"/>
</dbReference>
<evidence type="ECO:0000313" key="6">
    <source>
        <dbReference type="Proteomes" id="UP000317429"/>
    </source>
</evidence>
<dbReference type="InterPro" id="IPR015991">
    <property type="entry name" value="TatD/YcfH-like"/>
</dbReference>
<evidence type="ECO:0000256" key="1">
    <source>
        <dbReference type="ARBA" id="ARBA00009275"/>
    </source>
</evidence>
<protein>
    <submittedName>
        <fullName evidence="5">Putative deoxyribonuclease YcfH</fullName>
        <ecNumber evidence="5">3.1.21.-</ecNumber>
    </submittedName>
</protein>
<dbReference type="GO" id="GO:0046872">
    <property type="term" value="F:metal ion binding"/>
    <property type="evidence" value="ECO:0007669"/>
    <property type="project" value="UniProtKB-KW"/>
</dbReference>
<dbReference type="PROSITE" id="PS01091">
    <property type="entry name" value="TATD_3"/>
    <property type="match status" value="1"/>
</dbReference>
<dbReference type="Gene3D" id="3.20.20.140">
    <property type="entry name" value="Metal-dependent hydrolases"/>
    <property type="match status" value="1"/>
</dbReference>
<dbReference type="Pfam" id="PF01026">
    <property type="entry name" value="TatD_DNase"/>
    <property type="match status" value="1"/>
</dbReference>
<dbReference type="PANTHER" id="PTHR46124">
    <property type="entry name" value="D-AMINOACYL-TRNA DEACYLASE"/>
    <property type="match status" value="1"/>
</dbReference>
<comment type="similarity">
    <text evidence="1">Belongs to the metallo-dependent hydrolases superfamily. TatD-type hydrolase family.</text>
</comment>
<dbReference type="NCBIfam" id="TIGR00010">
    <property type="entry name" value="YchF/TatD family DNA exonuclease"/>
    <property type="match status" value="1"/>
</dbReference>
<dbReference type="FunFam" id="3.20.20.140:FF:000005">
    <property type="entry name" value="TatD family hydrolase"/>
    <property type="match status" value="1"/>
</dbReference>
<name>A0A518DGF1_9BACT</name>
<dbReference type="OrthoDB" id="9810005at2"/>
<dbReference type="EMBL" id="CP036291">
    <property type="protein sequence ID" value="QDU90551.1"/>
    <property type="molecule type" value="Genomic_DNA"/>
</dbReference>
<dbReference type="SUPFAM" id="SSF51556">
    <property type="entry name" value="Metallo-dependent hydrolases"/>
    <property type="match status" value="1"/>
</dbReference>
<proteinExistence type="inferred from homology"/>
<dbReference type="PROSITE" id="PS01137">
    <property type="entry name" value="TATD_1"/>
    <property type="match status" value="1"/>
</dbReference>
<dbReference type="GO" id="GO:0005829">
    <property type="term" value="C:cytosol"/>
    <property type="evidence" value="ECO:0007669"/>
    <property type="project" value="TreeGrafter"/>
</dbReference>
<organism evidence="5 6">
    <name type="scientific">Pirellulimonas nuda</name>
    <dbReference type="NCBI Taxonomy" id="2528009"/>
    <lineage>
        <taxon>Bacteria</taxon>
        <taxon>Pseudomonadati</taxon>
        <taxon>Planctomycetota</taxon>
        <taxon>Planctomycetia</taxon>
        <taxon>Pirellulales</taxon>
        <taxon>Lacipirellulaceae</taxon>
        <taxon>Pirellulimonas</taxon>
    </lineage>
</organism>
<dbReference type="KEGG" id="pnd:Pla175_39580"/>
<dbReference type="RefSeq" id="WP_145289267.1">
    <property type="nucleotide sequence ID" value="NZ_CP036291.1"/>
</dbReference>
<feature type="binding site" evidence="4">
    <location>
        <position position="133"/>
    </location>
    <ligand>
        <name>a divalent metal cation</name>
        <dbReference type="ChEBI" id="CHEBI:60240"/>
        <label>2</label>
    </ligand>
</feature>
<dbReference type="AlphaFoldDB" id="A0A518DGF1"/>
<feature type="binding site" evidence="4">
    <location>
        <position position="159"/>
    </location>
    <ligand>
        <name>a divalent metal cation</name>
        <dbReference type="ChEBI" id="CHEBI:60240"/>
        <label>2</label>
    </ligand>
</feature>
<accession>A0A518DGF1</accession>
<evidence type="ECO:0000313" key="5">
    <source>
        <dbReference type="EMBL" id="QDU90551.1"/>
    </source>
</evidence>
<dbReference type="PANTHER" id="PTHR46124:SF2">
    <property type="entry name" value="D-AMINOACYL-TRNA DEACYLASE"/>
    <property type="match status" value="1"/>
</dbReference>
<dbReference type="CDD" id="cd01310">
    <property type="entry name" value="TatD_DNAse"/>
    <property type="match status" value="1"/>
</dbReference>
<dbReference type="Proteomes" id="UP000317429">
    <property type="component" value="Chromosome"/>
</dbReference>
<keyword evidence="2 4" id="KW-0479">Metal-binding</keyword>
<keyword evidence="6" id="KW-1185">Reference proteome</keyword>
<dbReference type="EC" id="3.1.21.-" evidence="5"/>
<evidence type="ECO:0000256" key="4">
    <source>
        <dbReference type="PIRSR" id="PIRSR005902-1"/>
    </source>
</evidence>
<sequence length="262" mass="28703">MQLFDTHAHLDQDAFDSDRPQVLARAAQAGVTRIVAVGVTRASSEACLKLAQPRGGKPPEVYAAVGIHPNHTAEAAADDWDRVVELAGRDRAVALGETGLDRHWDFAPFELQQDYFQRHLALSRATGLPVVIHTRDCDTDMLAMLRDAYRHGPLRGVMHSFVGDGAMAEECIAMGLHISFAGMATYKKSDTIREVARAIPADRLMVETDSPYLSPEPVRKVRRNEPAHVLHTAGRLAEVRGVTLAQLATQTTANANRLFNIP</sequence>
<feature type="binding site" evidence="4">
    <location>
        <position position="7"/>
    </location>
    <ligand>
        <name>a divalent metal cation</name>
        <dbReference type="ChEBI" id="CHEBI:60240"/>
        <label>1</label>
    </ligand>
</feature>
<evidence type="ECO:0000256" key="2">
    <source>
        <dbReference type="ARBA" id="ARBA00022723"/>
    </source>
</evidence>